<keyword evidence="8" id="KW-1185">Reference proteome</keyword>
<dbReference type="InterPro" id="IPR012328">
    <property type="entry name" value="Chalcone/stilbene_synt_C"/>
</dbReference>
<feature type="active site" description="Acyl-thioester intermediate" evidence="4">
    <location>
        <position position="139"/>
    </location>
</feature>
<comment type="similarity">
    <text evidence="1">Belongs to the thiolase-like superfamily. Chalcone/stilbene synthases family.</text>
</comment>
<evidence type="ECO:0000256" key="1">
    <source>
        <dbReference type="ARBA" id="ARBA00005531"/>
    </source>
</evidence>
<dbReference type="Gene3D" id="3.40.47.10">
    <property type="match status" value="2"/>
</dbReference>
<keyword evidence="3" id="KW-0012">Acyltransferase</keyword>
<evidence type="ECO:0000313" key="7">
    <source>
        <dbReference type="EMBL" id="SDE12465.1"/>
    </source>
</evidence>
<dbReference type="AlphaFoldDB" id="A0A1G7AEL7"/>
<dbReference type="STRING" id="1391627.SAMN05216464_10442"/>
<feature type="domain" description="Chalcone/stilbene synthase N-terminal" evidence="5">
    <location>
        <begin position="62"/>
        <end position="201"/>
    </location>
</feature>
<evidence type="ECO:0000256" key="3">
    <source>
        <dbReference type="ARBA" id="ARBA00023315"/>
    </source>
</evidence>
<name>A0A1G7AEL7_9SPHI</name>
<accession>A0A1G7AEL7</accession>
<dbReference type="Proteomes" id="UP000199072">
    <property type="component" value="Unassembled WGS sequence"/>
</dbReference>
<gene>
    <name evidence="7" type="ORF">SAMN05216464_10442</name>
</gene>
<organism evidence="7 8">
    <name type="scientific">Mucilaginibacter pineti</name>
    <dbReference type="NCBI Taxonomy" id="1391627"/>
    <lineage>
        <taxon>Bacteria</taxon>
        <taxon>Pseudomonadati</taxon>
        <taxon>Bacteroidota</taxon>
        <taxon>Sphingobacteriia</taxon>
        <taxon>Sphingobacteriales</taxon>
        <taxon>Sphingobacteriaceae</taxon>
        <taxon>Mucilaginibacter</taxon>
    </lineage>
</organism>
<dbReference type="OrthoDB" id="9786288at2"/>
<dbReference type="InterPro" id="IPR001099">
    <property type="entry name" value="Chalcone/stilbene_synt_N"/>
</dbReference>
<dbReference type="GO" id="GO:0016747">
    <property type="term" value="F:acyltransferase activity, transferring groups other than amino-acyl groups"/>
    <property type="evidence" value="ECO:0007669"/>
    <property type="project" value="InterPro"/>
</dbReference>
<protein>
    <submittedName>
        <fullName evidence="7">15-methylpalmitoyl-4-hydroxy-2-pyrone synthase</fullName>
    </submittedName>
</protein>
<feature type="domain" description="Chalcone/stilbene synthase C-terminal" evidence="6">
    <location>
        <begin position="212"/>
        <end position="349"/>
    </location>
</feature>
<evidence type="ECO:0000256" key="2">
    <source>
        <dbReference type="ARBA" id="ARBA00022679"/>
    </source>
</evidence>
<dbReference type="PIRSF" id="PIRSF000451">
    <property type="entry name" value="PKS_III"/>
    <property type="match status" value="1"/>
</dbReference>
<dbReference type="SUPFAM" id="SSF53901">
    <property type="entry name" value="Thiolase-like"/>
    <property type="match status" value="1"/>
</dbReference>
<dbReference type="PANTHER" id="PTHR11877">
    <property type="entry name" value="HYDROXYMETHYLGLUTARYL-COA SYNTHASE"/>
    <property type="match status" value="1"/>
</dbReference>
<dbReference type="Pfam" id="PF00195">
    <property type="entry name" value="Chal_sti_synt_N"/>
    <property type="match status" value="1"/>
</dbReference>
<dbReference type="PANTHER" id="PTHR11877:SF99">
    <property type="entry name" value="1,3,6,8-TETRAHYDROXYNAPHTHALENE SYNTHASE"/>
    <property type="match status" value="1"/>
</dbReference>
<evidence type="ECO:0000313" key="8">
    <source>
        <dbReference type="Proteomes" id="UP000199072"/>
    </source>
</evidence>
<dbReference type="InterPro" id="IPR011141">
    <property type="entry name" value="Polyketide_synthase_type-III"/>
</dbReference>
<dbReference type="EMBL" id="FNAI01000004">
    <property type="protein sequence ID" value="SDE12465.1"/>
    <property type="molecule type" value="Genomic_DNA"/>
</dbReference>
<dbReference type="RefSeq" id="WP_091148928.1">
    <property type="nucleotide sequence ID" value="NZ_FNAI01000004.1"/>
</dbReference>
<dbReference type="CDD" id="cd00831">
    <property type="entry name" value="CHS_like"/>
    <property type="match status" value="1"/>
</dbReference>
<dbReference type="InterPro" id="IPR016039">
    <property type="entry name" value="Thiolase-like"/>
</dbReference>
<evidence type="ECO:0000259" key="5">
    <source>
        <dbReference type="Pfam" id="PF00195"/>
    </source>
</evidence>
<evidence type="ECO:0000256" key="4">
    <source>
        <dbReference type="PIRSR" id="PIRSR000451-1"/>
    </source>
</evidence>
<proteinExistence type="inferred from homology"/>
<evidence type="ECO:0000259" key="6">
    <source>
        <dbReference type="Pfam" id="PF02797"/>
    </source>
</evidence>
<reference evidence="7 8" key="1">
    <citation type="submission" date="2016-10" db="EMBL/GenBank/DDBJ databases">
        <authorList>
            <person name="de Groot N.N."/>
        </authorList>
    </citation>
    <scope>NUCLEOTIDE SEQUENCE [LARGE SCALE GENOMIC DNA]</scope>
    <source>
        <strain evidence="7 8">47C3B</strain>
    </source>
</reference>
<sequence length="352" mass="39015">MPYIAAVSKIDLPDKTYQQDVKEQARRMFATDFPQVDRLIHAFDNTEIITRNFVKPLSYYAENTTFEQRNDEYIKWALHYSVQAVTEVIVKAGINKADITDILFVSTTGLATPSLDAQIINQMQLDPHINRMPVWGLGCAGGVSGMAKANTLAKANPDAVVLLVAVELCSLTLIKSDYSKSNFIGSSLFSDGVAAVIVKGDNHTQQGKKVKIQAASSKLYYDSLEVMGWQFQDNGFKVVFSKDIPTFIHQNISADIEAFLAKHNLQLSDIKNFIFHPGGKKVLEAYADALNVEGDFLHNTRKVMNDNGNMSSVTVLYVLEKFIDSGFQDGYGLMLAMGPGFSSEMVLLKMQN</sequence>
<keyword evidence="2" id="KW-0808">Transferase</keyword>
<dbReference type="Pfam" id="PF02797">
    <property type="entry name" value="Chal_sti_synt_C"/>
    <property type="match status" value="1"/>
</dbReference>
<dbReference type="GO" id="GO:0030639">
    <property type="term" value="P:polyketide biosynthetic process"/>
    <property type="evidence" value="ECO:0007669"/>
    <property type="project" value="TreeGrafter"/>
</dbReference>